<sequence>MTIEIRDAAHDDLEKITDIFNQAIPAGNAEWTEQLHSVDERLDWWRGRVASGRPVFVAVRTDGTTPEVIGVASYGDFRDSTCREGFRFTAEHSVYLDESAKGSGAADLLMDALEAHARHAGIRMMLATIDGTNEPSIRFHARRGYVETGRLPAVGYTFSQWRDFVIMQLDLGHELSI</sequence>
<dbReference type="RefSeq" id="WP_015440773.1">
    <property type="nucleotide sequence ID" value="NC_020520.1"/>
</dbReference>
<dbReference type="PANTHER" id="PTHR43072:SF23">
    <property type="entry name" value="UPF0039 PROTEIN C11D3.02C"/>
    <property type="match status" value="1"/>
</dbReference>
<evidence type="ECO:0000256" key="1">
    <source>
        <dbReference type="ARBA" id="ARBA00022679"/>
    </source>
</evidence>
<evidence type="ECO:0000256" key="2">
    <source>
        <dbReference type="ARBA" id="ARBA00023315"/>
    </source>
</evidence>
<keyword evidence="1 4" id="KW-0808">Transferase</keyword>
<organism evidence="4 5">
    <name type="scientific">Ilumatobacter coccineus (strain NBRC 103263 / KCTC 29153 / YM16-304)</name>
    <dbReference type="NCBI Taxonomy" id="1313172"/>
    <lineage>
        <taxon>Bacteria</taxon>
        <taxon>Bacillati</taxon>
        <taxon>Actinomycetota</taxon>
        <taxon>Acidimicrobiia</taxon>
        <taxon>Acidimicrobiales</taxon>
        <taxon>Ilumatobacteraceae</taxon>
        <taxon>Ilumatobacter</taxon>
    </lineage>
</organism>
<reference evidence="4 5" key="1">
    <citation type="journal article" date="2013" name="Int. J. Syst. Evol. Microbiol.">
        <title>Ilumatobacter nonamiense sp. nov. and Ilumatobacter coccineum sp. nov., isolated from seashore sand.</title>
        <authorList>
            <person name="Matsumoto A."/>
            <person name="Kasai H."/>
            <person name="Matsuo Y."/>
            <person name="Shizuri Y."/>
            <person name="Ichikawa N."/>
            <person name="Fujita N."/>
            <person name="Omura S."/>
            <person name="Takahashi Y."/>
        </authorList>
    </citation>
    <scope>NUCLEOTIDE SEQUENCE [LARGE SCALE GENOMIC DNA]</scope>
    <source>
        <strain evidence="5">NBRC 103263 / KCTC 29153 / YM16-304</strain>
    </source>
</reference>
<protein>
    <submittedName>
        <fullName evidence="4">Putative acetyltransferase</fullName>
    </submittedName>
</protein>
<dbReference type="PANTHER" id="PTHR43072">
    <property type="entry name" value="N-ACETYLTRANSFERASE"/>
    <property type="match status" value="1"/>
</dbReference>
<evidence type="ECO:0000313" key="4">
    <source>
        <dbReference type="EMBL" id="BAN01526.1"/>
    </source>
</evidence>
<keyword evidence="5" id="KW-1185">Reference proteome</keyword>
<accession>A0A6C7EBY2</accession>
<evidence type="ECO:0000259" key="3">
    <source>
        <dbReference type="PROSITE" id="PS51186"/>
    </source>
</evidence>
<dbReference type="OrthoDB" id="3173333at2"/>
<feature type="domain" description="N-acetyltransferase" evidence="3">
    <location>
        <begin position="3"/>
        <end position="172"/>
    </location>
</feature>
<dbReference type="SUPFAM" id="SSF55729">
    <property type="entry name" value="Acyl-CoA N-acyltransferases (Nat)"/>
    <property type="match status" value="1"/>
</dbReference>
<dbReference type="AlphaFoldDB" id="A0A6C7EBY2"/>
<gene>
    <name evidence="4" type="ORF">YM304_12120</name>
</gene>
<dbReference type="KEGG" id="aym:YM304_12120"/>
<dbReference type="Pfam" id="PF00583">
    <property type="entry name" value="Acetyltransf_1"/>
    <property type="match status" value="1"/>
</dbReference>
<dbReference type="PROSITE" id="PS51186">
    <property type="entry name" value="GNAT"/>
    <property type="match status" value="1"/>
</dbReference>
<proteinExistence type="predicted"/>
<keyword evidence="2" id="KW-0012">Acyltransferase</keyword>
<name>A0A6C7EBY2_ILUCY</name>
<dbReference type="Gene3D" id="3.40.630.30">
    <property type="match status" value="1"/>
</dbReference>
<dbReference type="InterPro" id="IPR000182">
    <property type="entry name" value="GNAT_dom"/>
</dbReference>
<dbReference type="Proteomes" id="UP000011863">
    <property type="component" value="Chromosome"/>
</dbReference>
<dbReference type="EMBL" id="AP012057">
    <property type="protein sequence ID" value="BAN01526.1"/>
    <property type="molecule type" value="Genomic_DNA"/>
</dbReference>
<dbReference type="GO" id="GO:0016747">
    <property type="term" value="F:acyltransferase activity, transferring groups other than amino-acyl groups"/>
    <property type="evidence" value="ECO:0007669"/>
    <property type="project" value="InterPro"/>
</dbReference>
<evidence type="ECO:0000313" key="5">
    <source>
        <dbReference type="Proteomes" id="UP000011863"/>
    </source>
</evidence>
<dbReference type="InterPro" id="IPR016181">
    <property type="entry name" value="Acyl_CoA_acyltransferase"/>
</dbReference>